<name>A0A2N9DXL8_9LACO</name>
<protein>
    <submittedName>
        <fullName evidence="1">Uncharacterized protein</fullName>
    </submittedName>
</protein>
<evidence type="ECO:0000313" key="2">
    <source>
        <dbReference type="Proteomes" id="UP000238739"/>
    </source>
</evidence>
<accession>A0A2N9DXL8</accession>
<proteinExistence type="predicted"/>
<sequence>MMIDRIQSNPIKITTNKGPRSFNTLNSSLKIPDMMMDEKSGTML</sequence>
<comment type="caution">
    <text evidence="1">The sequence shown here is derived from an EMBL/GenBank/DDBJ whole genome shotgun (WGS) entry which is preliminary data.</text>
</comment>
<gene>
    <name evidence="1" type="ORF">LFUMFP_430042</name>
</gene>
<keyword evidence="2" id="KW-1185">Reference proteome</keyword>
<reference evidence="1" key="1">
    <citation type="submission" date="2018-01" db="EMBL/GenBank/DDBJ databases">
        <authorList>
            <person name="Chaillou S."/>
        </authorList>
    </citation>
    <scope>NUCLEOTIDE SEQUENCE [LARGE SCALE GENOMIC DNA]</scope>
    <source>
        <strain evidence="1">MFPC41A2801</strain>
    </source>
</reference>
<dbReference type="AlphaFoldDB" id="A0A2N9DXL8"/>
<dbReference type="Proteomes" id="UP000238739">
    <property type="component" value="Unassembled WGS sequence"/>
</dbReference>
<evidence type="ECO:0000313" key="1">
    <source>
        <dbReference type="EMBL" id="SPC39423.1"/>
    </source>
</evidence>
<dbReference type="EMBL" id="OGVC01000038">
    <property type="protein sequence ID" value="SPC39423.1"/>
    <property type="molecule type" value="Genomic_DNA"/>
</dbReference>
<organism evidence="1 2">
    <name type="scientific">Latilactobacillus fuchuensis</name>
    <dbReference type="NCBI Taxonomy" id="164393"/>
    <lineage>
        <taxon>Bacteria</taxon>
        <taxon>Bacillati</taxon>
        <taxon>Bacillota</taxon>
        <taxon>Bacilli</taxon>
        <taxon>Lactobacillales</taxon>
        <taxon>Lactobacillaceae</taxon>
        <taxon>Latilactobacillus</taxon>
    </lineage>
</organism>